<feature type="region of interest" description="Disordered" evidence="7">
    <location>
        <begin position="1"/>
        <end position="27"/>
    </location>
</feature>
<dbReference type="Proteomes" id="UP000194218">
    <property type="component" value="Chromosome"/>
</dbReference>
<proteinExistence type="inferred from homology"/>
<accession>A0A1W7D180</accession>
<evidence type="ECO:0000256" key="5">
    <source>
        <dbReference type="ARBA" id="ARBA00038398"/>
    </source>
</evidence>
<comment type="similarity">
    <text evidence="5">Belongs to the DegT/DnrJ/EryC1 family. L-glutamine:2-deoxy-scyllo-inosose/scyllo-inosose aminotransferase subfamily.</text>
</comment>
<evidence type="ECO:0000313" key="9">
    <source>
        <dbReference type="Proteomes" id="UP000194218"/>
    </source>
</evidence>
<dbReference type="OrthoDB" id="9804264at2"/>
<dbReference type="Gene3D" id="3.40.640.10">
    <property type="entry name" value="Type I PLP-dependent aspartate aminotransferase-like (Major domain)"/>
    <property type="match status" value="1"/>
</dbReference>
<dbReference type="GO" id="GO:0030170">
    <property type="term" value="F:pyridoxal phosphate binding"/>
    <property type="evidence" value="ECO:0007669"/>
    <property type="project" value="TreeGrafter"/>
</dbReference>
<dbReference type="PANTHER" id="PTHR30244:SF34">
    <property type="entry name" value="DTDP-4-AMINO-4,6-DIDEOXYGALACTOSE TRANSAMINASE"/>
    <property type="match status" value="1"/>
</dbReference>
<protein>
    <recommendedName>
        <fullName evidence="10">dTDP-4-amino-4,6-dideoxygalactose transaminase</fullName>
    </recommendedName>
</protein>
<dbReference type="InterPro" id="IPR015421">
    <property type="entry name" value="PyrdxlP-dep_Trfase_major"/>
</dbReference>
<evidence type="ECO:0000256" key="4">
    <source>
        <dbReference type="ARBA" id="ARBA00022898"/>
    </source>
</evidence>
<keyword evidence="4 6" id="KW-0663">Pyridoxal phosphate</keyword>
<evidence type="ECO:0008006" key="10">
    <source>
        <dbReference type="Google" id="ProtNLM"/>
    </source>
</evidence>
<dbReference type="GO" id="GO:0008483">
    <property type="term" value="F:transaminase activity"/>
    <property type="evidence" value="ECO:0007669"/>
    <property type="project" value="UniProtKB-KW"/>
</dbReference>
<dbReference type="InterPro" id="IPR000653">
    <property type="entry name" value="DegT/StrS_aminotransferase"/>
</dbReference>
<dbReference type="Pfam" id="PF01041">
    <property type="entry name" value="DegT_DnrJ_EryC1"/>
    <property type="match status" value="2"/>
</dbReference>
<dbReference type="RefSeq" id="WP_107485889.1">
    <property type="nucleotide sequence ID" value="NZ_CP021121.1"/>
</dbReference>
<evidence type="ECO:0000313" key="8">
    <source>
        <dbReference type="EMBL" id="ARQ70755.1"/>
    </source>
</evidence>
<evidence type="ECO:0000256" key="1">
    <source>
        <dbReference type="ARBA" id="ARBA00001933"/>
    </source>
</evidence>
<gene>
    <name evidence="8" type="ORF">CAG99_19625</name>
</gene>
<keyword evidence="3" id="KW-0808">Transferase</keyword>
<sequence length="438" mass="44998">MGIGVSSGPPGGGPPHPAPSGGDAADLRYVAPPERPLVELRPSRLTGGRALRALAARPRPERARRLVAGRLRRMAGGGPWTTAVSGRAALYLALRSLGAGPGVRVVLSTFNCTAVADAVLATGATPVLVDCDAAHGAGVGAADVEGAVVVLTNALGLDEWRAHGADVRRRGARPVLDLAQAVPAGALLSRYDGAGCPLVLSFGEGKALGGIGGGAVLVPGADASAGEGSWGNGPAPGGELAAVGRELYRSLLARAPGGLRAAHQRRLRRAPGWSTTKADHLPDAAQAVPRGPLAPWRAAVAAAQLERAEALHRAATDLHERVAAAVRDRLTTCRLVPSTPDLTSGIELVFTDRGTRYAFAGALAARGVPATWNYYPLHLMAPYRRYAAGPLPGAEHLWPRVLTVPKQPQPRMSARALGEALLAADAAAARGRKRRGAP</sequence>
<keyword evidence="9" id="KW-1185">Reference proteome</keyword>
<evidence type="ECO:0000256" key="7">
    <source>
        <dbReference type="SAM" id="MobiDB-lite"/>
    </source>
</evidence>
<dbReference type="GO" id="GO:0000271">
    <property type="term" value="P:polysaccharide biosynthetic process"/>
    <property type="evidence" value="ECO:0007669"/>
    <property type="project" value="TreeGrafter"/>
</dbReference>
<dbReference type="AlphaFoldDB" id="A0A1W7D180"/>
<comment type="cofactor">
    <cofactor evidence="1">
        <name>pyridoxal 5'-phosphate</name>
        <dbReference type="ChEBI" id="CHEBI:597326"/>
    </cofactor>
</comment>
<reference evidence="8 9" key="1">
    <citation type="submission" date="2017-05" db="EMBL/GenBank/DDBJ databases">
        <title>Complete genome sequence of Streptomyces sp. SCSIO 03032 revealed the diverse biosynthetic pathways for its bioactive secondary metabolites.</title>
        <authorList>
            <person name="Ma L."/>
            <person name="Zhu Y."/>
            <person name="Zhang W."/>
            <person name="Zhang G."/>
            <person name="Tian X."/>
            <person name="Zhang S."/>
            <person name="Zhang C."/>
        </authorList>
    </citation>
    <scope>NUCLEOTIDE SEQUENCE [LARGE SCALE GENOMIC DNA]</scope>
    <source>
        <strain evidence="8 9">SCSIO 03032</strain>
    </source>
</reference>
<organism evidence="8 9">
    <name type="scientific">Streptomyces marincola</name>
    <dbReference type="NCBI Taxonomy" id="2878388"/>
    <lineage>
        <taxon>Bacteria</taxon>
        <taxon>Bacillati</taxon>
        <taxon>Actinomycetota</taxon>
        <taxon>Actinomycetes</taxon>
        <taxon>Kitasatosporales</taxon>
        <taxon>Streptomycetaceae</taxon>
        <taxon>Streptomyces</taxon>
    </lineage>
</organism>
<evidence type="ECO:0000256" key="3">
    <source>
        <dbReference type="ARBA" id="ARBA00022679"/>
    </source>
</evidence>
<evidence type="ECO:0000256" key="2">
    <source>
        <dbReference type="ARBA" id="ARBA00022576"/>
    </source>
</evidence>
<dbReference type="SUPFAM" id="SSF53383">
    <property type="entry name" value="PLP-dependent transferases"/>
    <property type="match status" value="1"/>
</dbReference>
<dbReference type="InterPro" id="IPR015424">
    <property type="entry name" value="PyrdxlP-dep_Trfase"/>
</dbReference>
<dbReference type="Gene3D" id="3.90.1150.10">
    <property type="entry name" value="Aspartate Aminotransferase, domain 1"/>
    <property type="match status" value="1"/>
</dbReference>
<dbReference type="KEGG" id="smao:CAG99_19625"/>
<evidence type="ECO:0000256" key="6">
    <source>
        <dbReference type="RuleBase" id="RU004508"/>
    </source>
</evidence>
<dbReference type="EMBL" id="CP021121">
    <property type="protein sequence ID" value="ARQ70755.1"/>
    <property type="molecule type" value="Genomic_DNA"/>
</dbReference>
<dbReference type="PANTHER" id="PTHR30244">
    <property type="entry name" value="TRANSAMINASE"/>
    <property type="match status" value="1"/>
</dbReference>
<name>A0A1W7D180_9ACTN</name>
<keyword evidence="2" id="KW-0032">Aminotransferase</keyword>
<dbReference type="InterPro" id="IPR015422">
    <property type="entry name" value="PyrdxlP-dep_Trfase_small"/>
</dbReference>